<dbReference type="InterPro" id="IPR039421">
    <property type="entry name" value="Type_1_exporter"/>
</dbReference>
<evidence type="ECO:0000256" key="6">
    <source>
        <dbReference type="ARBA" id="ARBA00023136"/>
    </source>
</evidence>
<dbReference type="PROSITE" id="PS50893">
    <property type="entry name" value="ABC_TRANSPORTER_2"/>
    <property type="match status" value="1"/>
</dbReference>
<dbReference type="InterPro" id="IPR003439">
    <property type="entry name" value="ABC_transporter-like_ATP-bd"/>
</dbReference>
<organism evidence="10 11">
    <name type="scientific">Microbispora maris</name>
    <dbReference type="NCBI Taxonomy" id="3144104"/>
    <lineage>
        <taxon>Bacteria</taxon>
        <taxon>Bacillati</taxon>
        <taxon>Actinomycetota</taxon>
        <taxon>Actinomycetes</taxon>
        <taxon>Streptosporangiales</taxon>
        <taxon>Streptosporangiaceae</taxon>
        <taxon>Microbispora</taxon>
    </lineage>
</organism>
<dbReference type="InterPro" id="IPR027417">
    <property type="entry name" value="P-loop_NTPase"/>
</dbReference>
<dbReference type="Proteomes" id="UP001447516">
    <property type="component" value="Unassembled WGS sequence"/>
</dbReference>
<dbReference type="InterPro" id="IPR003593">
    <property type="entry name" value="AAA+_ATPase"/>
</dbReference>
<evidence type="ECO:0000259" key="9">
    <source>
        <dbReference type="PROSITE" id="PS50929"/>
    </source>
</evidence>
<evidence type="ECO:0000313" key="11">
    <source>
        <dbReference type="Proteomes" id="UP001447516"/>
    </source>
</evidence>
<dbReference type="InterPro" id="IPR011527">
    <property type="entry name" value="ABC1_TM_dom"/>
</dbReference>
<dbReference type="PANTHER" id="PTHR43394">
    <property type="entry name" value="ATP-DEPENDENT PERMEASE MDL1, MITOCHONDRIAL"/>
    <property type="match status" value="1"/>
</dbReference>
<feature type="transmembrane region" description="Helical" evidence="7">
    <location>
        <begin position="246"/>
        <end position="267"/>
    </location>
</feature>
<dbReference type="EMBL" id="JBDJAW010000030">
    <property type="protein sequence ID" value="MEN3539171.1"/>
    <property type="molecule type" value="Genomic_DNA"/>
</dbReference>
<evidence type="ECO:0000256" key="1">
    <source>
        <dbReference type="ARBA" id="ARBA00004651"/>
    </source>
</evidence>
<keyword evidence="5 7" id="KW-1133">Transmembrane helix</keyword>
<evidence type="ECO:0000256" key="7">
    <source>
        <dbReference type="SAM" id="Phobius"/>
    </source>
</evidence>
<dbReference type="PANTHER" id="PTHR43394:SF1">
    <property type="entry name" value="ATP-BINDING CASSETTE SUB-FAMILY B MEMBER 10, MITOCHONDRIAL"/>
    <property type="match status" value="1"/>
</dbReference>
<name>A0ABV0AY30_9ACTN</name>
<reference evidence="10 11" key="1">
    <citation type="submission" date="2024-05" db="EMBL/GenBank/DDBJ databases">
        <title>Microbispora sp.ZYX-F-249.</title>
        <authorList>
            <person name="Xie H."/>
        </authorList>
    </citation>
    <scope>NUCLEOTIDE SEQUENCE [LARGE SCALE GENOMIC DNA]</scope>
    <source>
        <strain evidence="10 11">ZYX-F-249</strain>
    </source>
</reference>
<evidence type="ECO:0000256" key="5">
    <source>
        <dbReference type="ARBA" id="ARBA00022989"/>
    </source>
</evidence>
<evidence type="ECO:0000256" key="4">
    <source>
        <dbReference type="ARBA" id="ARBA00022840"/>
    </source>
</evidence>
<dbReference type="PROSITE" id="PS50929">
    <property type="entry name" value="ABC_TM1F"/>
    <property type="match status" value="1"/>
</dbReference>
<proteinExistence type="predicted"/>
<sequence length="606" mass="65945">MRGIVEALRLTWRASPWFTTVFVALTLLTAPMPVVTAWLTKLVLDDIIAGAEPGAVLGKAVGLAAAGLATGLIPNLTQYASRETERRVGLLAQERLFTATERFVGMARFEDPVFLNRIQMAMQHGGSTPGVLVSAILSTVSSVVTGLGFLGSLLVISPWIPVVILASAVPVLATEMWLARSRADLSWRLSPIERREMFFRDLLTSTQAAKEIRLFGIGAYLRERMTTQRRRSNVENRRMDLRQISAQALIGLLGTAVASGTLFWAVLAAAGGDISIGDISLLVAAVGGVQSAATSLVHTVAGFHQQLMLFDHYLRVVAAGPDLPVASPPAAITPLEHGIVFKDVWFRYSPDHPWVLRGLNLTIPNGRTVGLIGRNGAGKSTLIKLLCRMYDPERGAVLWNGVDLRELDPAELRARIGAVFQDYMEYDLTAAENIGLGDLAYVSDRDRIVAAAERAGAHTFVERLPRSYDTLLSRLFFQGDDVGGADDGAGVVLSGGQWQRLALARAHLRSGRDLMILDEPSSGLDAEAEYEIHHKLRQFRTGRTNVLISHRLNTVRDADLLVVLDEGVVAERGTHEELMALSGVYASLFSMQAEGYLDALPERATR</sequence>
<evidence type="ECO:0000313" key="10">
    <source>
        <dbReference type="EMBL" id="MEN3539171.1"/>
    </source>
</evidence>
<comment type="caution">
    <text evidence="10">The sequence shown here is derived from an EMBL/GenBank/DDBJ whole genome shotgun (WGS) entry which is preliminary data.</text>
</comment>
<dbReference type="Gene3D" id="1.20.1560.10">
    <property type="entry name" value="ABC transporter type 1, transmembrane domain"/>
    <property type="match status" value="1"/>
</dbReference>
<keyword evidence="11" id="KW-1185">Reference proteome</keyword>
<dbReference type="SUPFAM" id="SSF52540">
    <property type="entry name" value="P-loop containing nucleoside triphosphate hydrolases"/>
    <property type="match status" value="1"/>
</dbReference>
<evidence type="ECO:0000256" key="3">
    <source>
        <dbReference type="ARBA" id="ARBA00022741"/>
    </source>
</evidence>
<dbReference type="Gene3D" id="3.40.50.300">
    <property type="entry name" value="P-loop containing nucleotide triphosphate hydrolases"/>
    <property type="match status" value="1"/>
</dbReference>
<feature type="domain" description="ABC transporter" evidence="8">
    <location>
        <begin position="339"/>
        <end position="591"/>
    </location>
</feature>
<keyword evidence="6 7" id="KW-0472">Membrane</keyword>
<comment type="subcellular location">
    <subcellularLocation>
        <location evidence="1">Cell membrane</location>
        <topology evidence="1">Multi-pass membrane protein</topology>
    </subcellularLocation>
</comment>
<protein>
    <submittedName>
        <fullName evidence="10">ABC transporter ATP-binding protein</fullName>
    </submittedName>
</protein>
<feature type="transmembrane region" description="Helical" evidence="7">
    <location>
        <begin position="159"/>
        <end position="179"/>
    </location>
</feature>
<feature type="transmembrane region" description="Helical" evidence="7">
    <location>
        <begin position="60"/>
        <end position="77"/>
    </location>
</feature>
<dbReference type="InterPro" id="IPR036640">
    <property type="entry name" value="ABC1_TM_sf"/>
</dbReference>
<evidence type="ECO:0000256" key="2">
    <source>
        <dbReference type="ARBA" id="ARBA00022692"/>
    </source>
</evidence>
<feature type="transmembrane region" description="Helical" evidence="7">
    <location>
        <begin position="130"/>
        <end position="153"/>
    </location>
</feature>
<dbReference type="GO" id="GO:0005524">
    <property type="term" value="F:ATP binding"/>
    <property type="evidence" value="ECO:0007669"/>
    <property type="project" value="UniProtKB-KW"/>
</dbReference>
<keyword evidence="4 10" id="KW-0067">ATP-binding</keyword>
<dbReference type="SMART" id="SM00382">
    <property type="entry name" value="AAA"/>
    <property type="match status" value="1"/>
</dbReference>
<dbReference type="SUPFAM" id="SSF90123">
    <property type="entry name" value="ABC transporter transmembrane region"/>
    <property type="match status" value="1"/>
</dbReference>
<gene>
    <name evidence="10" type="ORF">AAH991_28940</name>
</gene>
<feature type="transmembrane region" description="Helical" evidence="7">
    <location>
        <begin position="21"/>
        <end position="40"/>
    </location>
</feature>
<keyword evidence="3" id="KW-0547">Nucleotide-binding</keyword>
<keyword evidence="2 7" id="KW-0812">Transmembrane</keyword>
<dbReference type="RefSeq" id="WP_346229078.1">
    <property type="nucleotide sequence ID" value="NZ_JBDJAW010000030.1"/>
</dbReference>
<evidence type="ECO:0000259" key="8">
    <source>
        <dbReference type="PROSITE" id="PS50893"/>
    </source>
</evidence>
<feature type="domain" description="ABC transmembrane type-1" evidence="9">
    <location>
        <begin position="23"/>
        <end position="305"/>
    </location>
</feature>
<accession>A0ABV0AY30</accession>
<dbReference type="Pfam" id="PF00005">
    <property type="entry name" value="ABC_tran"/>
    <property type="match status" value="1"/>
</dbReference>